<protein>
    <submittedName>
        <fullName evidence="1">Uncharacterized protein</fullName>
    </submittedName>
</protein>
<reference evidence="1 2" key="1">
    <citation type="submission" date="2016-01" db="EMBL/GenBank/DDBJ databases">
        <title>Whole genome sequence and analysis of Micromonospora rosaria DSM 803, which can produce antibacterial substance rosamicin.</title>
        <authorList>
            <person name="Yang H."/>
            <person name="He X."/>
            <person name="Zhu D."/>
        </authorList>
    </citation>
    <scope>NUCLEOTIDE SEQUENCE [LARGE SCALE GENOMIC DNA]</scope>
    <source>
        <strain evidence="1 2">DSM 803</strain>
    </source>
</reference>
<accession>A0A136PPL2</accession>
<comment type="caution">
    <text evidence="1">The sequence shown here is derived from an EMBL/GenBank/DDBJ whole genome shotgun (WGS) entry which is preliminary data.</text>
</comment>
<keyword evidence="2" id="KW-1185">Reference proteome</keyword>
<dbReference type="AlphaFoldDB" id="A0A136PPL2"/>
<sequence>MRRIGVRLCDGKPLNILFNAAAALVAGARPHELHLVRLLFVDVPGEEIYRRAGLRVATAAEVDQPIHDRYLRLLAAEERRDVTYHRPERLGDLLFNWFD</sequence>
<evidence type="ECO:0000313" key="1">
    <source>
        <dbReference type="EMBL" id="KXK60409.1"/>
    </source>
</evidence>
<proteinExistence type="predicted"/>
<dbReference type="EMBL" id="LRQV01000073">
    <property type="protein sequence ID" value="KXK60409.1"/>
    <property type="molecule type" value="Genomic_DNA"/>
</dbReference>
<organism evidence="1 2">
    <name type="scientific">Micromonospora rosaria</name>
    <dbReference type="NCBI Taxonomy" id="47874"/>
    <lineage>
        <taxon>Bacteria</taxon>
        <taxon>Bacillati</taxon>
        <taxon>Actinomycetota</taxon>
        <taxon>Actinomycetes</taxon>
        <taxon>Micromonosporales</taxon>
        <taxon>Micromonosporaceae</taxon>
        <taxon>Micromonospora</taxon>
    </lineage>
</organism>
<gene>
    <name evidence="1" type="ORF">AWW66_19185</name>
</gene>
<evidence type="ECO:0000313" key="2">
    <source>
        <dbReference type="Proteomes" id="UP000070620"/>
    </source>
</evidence>
<name>A0A136PPL2_9ACTN</name>
<dbReference type="Proteomes" id="UP000070620">
    <property type="component" value="Unassembled WGS sequence"/>
</dbReference>